<accession>M1VC73</accession>
<comment type="cofactor">
    <cofactor evidence="1 5">
        <name>pyridoxal 5'-phosphate</name>
        <dbReference type="ChEBI" id="CHEBI:597326"/>
    </cofactor>
</comment>
<organism evidence="8 9">
    <name type="scientific">Cyanidioschyzon merolae (strain NIES-3377 / 10D)</name>
    <name type="common">Unicellular red alga</name>
    <dbReference type="NCBI Taxonomy" id="280699"/>
    <lineage>
        <taxon>Eukaryota</taxon>
        <taxon>Rhodophyta</taxon>
        <taxon>Bangiophyceae</taxon>
        <taxon>Cyanidiales</taxon>
        <taxon>Cyanidiaceae</taxon>
        <taxon>Cyanidioschyzon</taxon>
    </lineage>
</organism>
<evidence type="ECO:0000259" key="6">
    <source>
        <dbReference type="Pfam" id="PF00278"/>
    </source>
</evidence>
<dbReference type="EMBL" id="AP006491">
    <property type="protein sequence ID" value="BAM80092.1"/>
    <property type="molecule type" value="Genomic_DNA"/>
</dbReference>
<protein>
    <submittedName>
        <fullName evidence="8">Diaminopimelate decarboxylase</fullName>
    </submittedName>
</protein>
<dbReference type="PRINTS" id="PR01181">
    <property type="entry name" value="DAPDCRBXLASE"/>
</dbReference>
<reference evidence="8 9" key="2">
    <citation type="journal article" date="2007" name="BMC Biol.">
        <title>A 100%-complete sequence reveals unusually simple genomic features in the hot-spring red alga Cyanidioschyzon merolae.</title>
        <authorList>
            <person name="Nozaki H."/>
            <person name="Takano H."/>
            <person name="Misumi O."/>
            <person name="Terasawa K."/>
            <person name="Matsuzaki M."/>
            <person name="Maruyama S."/>
            <person name="Nishida K."/>
            <person name="Yagisawa F."/>
            <person name="Yoshida Y."/>
            <person name="Fujiwara T."/>
            <person name="Takio S."/>
            <person name="Tamura K."/>
            <person name="Chung S.J."/>
            <person name="Nakamura S."/>
            <person name="Kuroiwa H."/>
            <person name="Tanaka K."/>
            <person name="Sato N."/>
            <person name="Kuroiwa T."/>
        </authorList>
    </citation>
    <scope>NUCLEOTIDE SEQUENCE [LARGE SCALE GENOMIC DNA]</scope>
    <source>
        <strain evidence="8 9">10D</strain>
    </source>
</reference>
<evidence type="ECO:0000256" key="3">
    <source>
        <dbReference type="ARBA" id="ARBA00022898"/>
    </source>
</evidence>
<dbReference type="HAMAP" id="MF_02120">
    <property type="entry name" value="LysA"/>
    <property type="match status" value="1"/>
</dbReference>
<keyword evidence="9" id="KW-1185">Reference proteome</keyword>
<keyword evidence="2" id="KW-0210">Decarboxylase</keyword>
<dbReference type="Proteomes" id="UP000007014">
    <property type="component" value="Chromosome 9"/>
</dbReference>
<dbReference type="PRINTS" id="PR01179">
    <property type="entry name" value="ODADCRBXLASE"/>
</dbReference>
<feature type="domain" description="Orn/DAP/Arg decarboxylase 2 C-terminal" evidence="6">
    <location>
        <begin position="103"/>
        <end position="447"/>
    </location>
</feature>
<dbReference type="InterPro" id="IPR000183">
    <property type="entry name" value="Orn/DAP/Arg_de-COase"/>
</dbReference>
<dbReference type="GeneID" id="16993744"/>
<dbReference type="InterPro" id="IPR009006">
    <property type="entry name" value="Ala_racemase/Decarboxylase_C"/>
</dbReference>
<feature type="modified residue" description="N6-(pyridoxal phosphate)lysine" evidence="5">
    <location>
        <position position="133"/>
    </location>
</feature>
<evidence type="ECO:0000256" key="2">
    <source>
        <dbReference type="ARBA" id="ARBA00022793"/>
    </source>
</evidence>
<dbReference type="PROSITE" id="PS00878">
    <property type="entry name" value="ODR_DC_2_1"/>
    <property type="match status" value="1"/>
</dbReference>
<dbReference type="GO" id="GO:0008836">
    <property type="term" value="F:diaminopimelate decarboxylase activity"/>
    <property type="evidence" value="ECO:0007669"/>
    <property type="project" value="InterPro"/>
</dbReference>
<dbReference type="SUPFAM" id="SSF50621">
    <property type="entry name" value="Alanine racemase C-terminal domain-like"/>
    <property type="match status" value="1"/>
</dbReference>
<reference evidence="8 9" key="1">
    <citation type="journal article" date="2004" name="Nature">
        <title>Genome sequence of the ultrasmall unicellular red alga Cyanidioschyzon merolae 10D.</title>
        <authorList>
            <person name="Matsuzaki M."/>
            <person name="Misumi O."/>
            <person name="Shin-i T."/>
            <person name="Maruyama S."/>
            <person name="Takahara M."/>
            <person name="Miyagishima S."/>
            <person name="Mori T."/>
            <person name="Nishida K."/>
            <person name="Yagisawa F."/>
            <person name="Nishida K."/>
            <person name="Yoshida Y."/>
            <person name="Nishimura Y."/>
            <person name="Nakao S."/>
            <person name="Kobayashi T."/>
            <person name="Momoyama Y."/>
            <person name="Higashiyama T."/>
            <person name="Minoda A."/>
            <person name="Sano M."/>
            <person name="Nomoto H."/>
            <person name="Oishi K."/>
            <person name="Hayashi H."/>
            <person name="Ohta F."/>
            <person name="Nishizaka S."/>
            <person name="Haga S."/>
            <person name="Miura S."/>
            <person name="Morishita T."/>
            <person name="Kabeya Y."/>
            <person name="Terasawa K."/>
            <person name="Suzuki Y."/>
            <person name="Ishii Y."/>
            <person name="Asakawa S."/>
            <person name="Takano H."/>
            <person name="Ohta N."/>
            <person name="Kuroiwa H."/>
            <person name="Tanaka K."/>
            <person name="Shimizu N."/>
            <person name="Sugano S."/>
            <person name="Sato N."/>
            <person name="Nozaki H."/>
            <person name="Ogasawara N."/>
            <person name="Kohara Y."/>
            <person name="Kuroiwa T."/>
        </authorList>
    </citation>
    <scope>NUCLEOTIDE SEQUENCE [LARGE SCALE GENOMIC DNA]</scope>
    <source>
        <strain evidence="8 9">10D</strain>
    </source>
</reference>
<dbReference type="NCBIfam" id="TIGR01048">
    <property type="entry name" value="lysA"/>
    <property type="match status" value="1"/>
</dbReference>
<dbReference type="PANTHER" id="PTHR43727:SF2">
    <property type="entry name" value="GROUP IV DECARBOXYLASE"/>
    <property type="match status" value="1"/>
</dbReference>
<sequence>MFAVGVYAKASASWLRLGSGACSRRRRRTIGAWCRRPFHGVESQASSSGLQASQLLRMQVVAAPAVQNPAPQFEVGSDGFLYCEEVRVKDIQDALGPEASPFYLYSQSRIEANVRAYQEALAGMDAIIGYAVKANNNLMIMQLVRERGCGAVLVSGNELRLARLAGFDMRRTVFNGNGKTPQEIALAVRAECLINVDSEFDLENILAAAKREGRKARVLLRINPDIDPQVHPYVSTGLATSKFGIRTDQLRWFLDRIRQNEAQVELVGVHSHLGSTIKKVELFHDNVVTMLQVIDEISARGFHSIRFLNIGGGLGIDYERKGERIPTPQELIDAIRPCLAGRDLTLIIEPGRSLIGNAGILVCRVIGVKRNGDKRFIVVDGSMAELIRPALYGAYQLITLTEPGVAGEQMATYDIVGPVCESSDFLGKARVLPLPAPGTGLAVMDSGAYCMSMASNYNMKVLPGELMVQGNRWRIIRQRQRFADLLSGYRDLVALPDDDLEDSATF</sequence>
<name>M1VC73_CYAM1</name>
<dbReference type="AlphaFoldDB" id="M1VC73"/>
<dbReference type="OrthoDB" id="5034579at2759"/>
<dbReference type="InterPro" id="IPR022643">
    <property type="entry name" value="De-COase2_C"/>
</dbReference>
<dbReference type="eggNOG" id="KOG0622">
    <property type="taxonomic scope" value="Eukaryota"/>
</dbReference>
<evidence type="ECO:0000313" key="9">
    <source>
        <dbReference type="Proteomes" id="UP000007014"/>
    </source>
</evidence>
<dbReference type="KEGG" id="cme:CYME_CMI221C"/>
<keyword evidence="3 5" id="KW-0663">Pyridoxal phosphate</keyword>
<dbReference type="InterPro" id="IPR002986">
    <property type="entry name" value="DAP_deCOOHase_LysA"/>
</dbReference>
<dbReference type="STRING" id="280699.M1VC73"/>
<dbReference type="FunFam" id="3.20.20.10:FF:000003">
    <property type="entry name" value="Diaminopimelate decarboxylase"/>
    <property type="match status" value="1"/>
</dbReference>
<evidence type="ECO:0000256" key="1">
    <source>
        <dbReference type="ARBA" id="ARBA00001933"/>
    </source>
</evidence>
<dbReference type="InterPro" id="IPR022644">
    <property type="entry name" value="De-COase2_N"/>
</dbReference>
<evidence type="ECO:0000256" key="5">
    <source>
        <dbReference type="PIRSR" id="PIRSR600183-50"/>
    </source>
</evidence>
<dbReference type="GO" id="GO:0009507">
    <property type="term" value="C:chloroplast"/>
    <property type="evidence" value="ECO:0007669"/>
    <property type="project" value="TreeGrafter"/>
</dbReference>
<dbReference type="PANTHER" id="PTHR43727">
    <property type="entry name" value="DIAMINOPIMELATE DECARBOXYLASE"/>
    <property type="match status" value="1"/>
</dbReference>
<dbReference type="RefSeq" id="XP_005536378.1">
    <property type="nucleotide sequence ID" value="XM_005536321.1"/>
</dbReference>
<feature type="active site" description="Proton donor" evidence="5">
    <location>
        <position position="420"/>
    </location>
</feature>
<gene>
    <name evidence="8" type="ORF">CYME_CMI221C</name>
</gene>
<evidence type="ECO:0000313" key="8">
    <source>
        <dbReference type="EMBL" id="BAM80092.1"/>
    </source>
</evidence>
<keyword evidence="4" id="KW-0456">Lyase</keyword>
<feature type="domain" description="Orn/DAP/Arg decarboxylase 2 N-terminal" evidence="7">
    <location>
        <begin position="108"/>
        <end position="355"/>
    </location>
</feature>
<dbReference type="Gene3D" id="2.40.37.10">
    <property type="entry name" value="Lyase, Ornithine Decarboxylase, Chain A, domain 1"/>
    <property type="match status" value="1"/>
</dbReference>
<dbReference type="InterPro" id="IPR029066">
    <property type="entry name" value="PLP-binding_barrel"/>
</dbReference>
<dbReference type="Gene3D" id="3.20.20.10">
    <property type="entry name" value="Alanine racemase"/>
    <property type="match status" value="1"/>
</dbReference>
<dbReference type="CDD" id="cd06828">
    <property type="entry name" value="PLPDE_III_DapDC"/>
    <property type="match status" value="1"/>
</dbReference>
<dbReference type="Pfam" id="PF02784">
    <property type="entry name" value="Orn_Arg_deC_N"/>
    <property type="match status" value="1"/>
</dbReference>
<dbReference type="GO" id="GO:0009089">
    <property type="term" value="P:lysine biosynthetic process via diaminopimelate"/>
    <property type="evidence" value="ECO:0007669"/>
    <property type="project" value="InterPro"/>
</dbReference>
<dbReference type="SUPFAM" id="SSF51419">
    <property type="entry name" value="PLP-binding barrel"/>
    <property type="match status" value="1"/>
</dbReference>
<evidence type="ECO:0000256" key="4">
    <source>
        <dbReference type="ARBA" id="ARBA00023239"/>
    </source>
</evidence>
<evidence type="ECO:0000259" key="7">
    <source>
        <dbReference type="Pfam" id="PF02784"/>
    </source>
</evidence>
<dbReference type="Pfam" id="PF00278">
    <property type="entry name" value="Orn_DAP_Arg_deC"/>
    <property type="match status" value="1"/>
</dbReference>
<proteinExistence type="inferred from homology"/>
<dbReference type="InterPro" id="IPR022653">
    <property type="entry name" value="De-COase2_pyr-phos_BS"/>
</dbReference>